<evidence type="ECO:0008006" key="3">
    <source>
        <dbReference type="Google" id="ProtNLM"/>
    </source>
</evidence>
<evidence type="ECO:0000313" key="1">
    <source>
        <dbReference type="EMBL" id="KAB8069964.1"/>
    </source>
</evidence>
<name>A0A5N5WRX6_9EURO</name>
<dbReference type="Proteomes" id="UP000326565">
    <property type="component" value="Unassembled WGS sequence"/>
</dbReference>
<proteinExistence type="predicted"/>
<sequence>MTNWGFCTGTSFSMEGPRYTSHWRGDRTQGFQRLRSTSNRLLSKTASREYNSLKILKSLVLEQVESEYNHGPFKLICDDQGLANLIVRSRDDLTIVGLVELELFDSALEEEERKMPGHQSEEHSTLIKWSESPGAMWLHMPLSSGFFGSSTFPCGYLRRHCGLNWWRDTFPRFEDMDEAKAFMDRKVHKLDRYGEELEDIEELKALTDRGDMTKEDFVARARTILPDCSET</sequence>
<accession>A0A5N5WRX6</accession>
<dbReference type="EMBL" id="ML732320">
    <property type="protein sequence ID" value="KAB8069964.1"/>
    <property type="molecule type" value="Genomic_DNA"/>
</dbReference>
<gene>
    <name evidence="1" type="ORF">BDV29DRAFT_160946</name>
</gene>
<evidence type="ECO:0000313" key="2">
    <source>
        <dbReference type="Proteomes" id="UP000326565"/>
    </source>
</evidence>
<dbReference type="OrthoDB" id="5412996at2759"/>
<organism evidence="1 2">
    <name type="scientific">Aspergillus leporis</name>
    <dbReference type="NCBI Taxonomy" id="41062"/>
    <lineage>
        <taxon>Eukaryota</taxon>
        <taxon>Fungi</taxon>
        <taxon>Dikarya</taxon>
        <taxon>Ascomycota</taxon>
        <taxon>Pezizomycotina</taxon>
        <taxon>Eurotiomycetes</taxon>
        <taxon>Eurotiomycetidae</taxon>
        <taxon>Eurotiales</taxon>
        <taxon>Aspergillaceae</taxon>
        <taxon>Aspergillus</taxon>
        <taxon>Aspergillus subgen. Circumdati</taxon>
    </lineage>
</organism>
<dbReference type="AlphaFoldDB" id="A0A5N5WRX6"/>
<keyword evidence="2" id="KW-1185">Reference proteome</keyword>
<reference evidence="1 2" key="1">
    <citation type="submission" date="2019-04" db="EMBL/GenBank/DDBJ databases">
        <title>Friends and foes A comparative genomics study of 23 Aspergillus species from section Flavi.</title>
        <authorList>
            <consortium name="DOE Joint Genome Institute"/>
            <person name="Kjaerbolling I."/>
            <person name="Vesth T."/>
            <person name="Frisvad J.C."/>
            <person name="Nybo J.L."/>
            <person name="Theobald S."/>
            <person name="Kildgaard S."/>
            <person name="Isbrandt T."/>
            <person name="Kuo A."/>
            <person name="Sato A."/>
            <person name="Lyhne E.K."/>
            <person name="Kogle M.E."/>
            <person name="Wiebenga A."/>
            <person name="Kun R.S."/>
            <person name="Lubbers R.J."/>
            <person name="Makela M.R."/>
            <person name="Barry K."/>
            <person name="Chovatia M."/>
            <person name="Clum A."/>
            <person name="Daum C."/>
            <person name="Haridas S."/>
            <person name="He G."/>
            <person name="LaButti K."/>
            <person name="Lipzen A."/>
            <person name="Mondo S."/>
            <person name="Riley R."/>
            <person name="Salamov A."/>
            <person name="Simmons B.A."/>
            <person name="Magnuson J.K."/>
            <person name="Henrissat B."/>
            <person name="Mortensen U.H."/>
            <person name="Larsen T.O."/>
            <person name="Devries R.P."/>
            <person name="Grigoriev I.V."/>
            <person name="Machida M."/>
            <person name="Baker S.E."/>
            <person name="Andersen M.R."/>
        </authorList>
    </citation>
    <scope>NUCLEOTIDE SEQUENCE [LARGE SCALE GENOMIC DNA]</scope>
    <source>
        <strain evidence="1 2">CBS 151.66</strain>
    </source>
</reference>
<protein>
    <recommendedName>
        <fullName evidence="3">SHOCT domain-containing protein</fullName>
    </recommendedName>
</protein>